<dbReference type="OrthoDB" id="9811425at2"/>
<feature type="binding site" evidence="5">
    <location>
        <position position="197"/>
    </location>
    <ligand>
        <name>substrate</name>
    </ligand>
</feature>
<dbReference type="PANTHER" id="PTHR43238:SF1">
    <property type="entry name" value="GDP-L-FUCOSE SYNTHASE"/>
    <property type="match status" value="1"/>
</dbReference>
<dbReference type="UniPathway" id="UPA00128">
    <property type="reaction ID" value="UER00191"/>
</dbReference>
<dbReference type="PANTHER" id="PTHR43238">
    <property type="entry name" value="GDP-L-FUCOSE SYNTHASE"/>
    <property type="match status" value="1"/>
</dbReference>
<dbReference type="GO" id="GO:0070401">
    <property type="term" value="F:NADP+ binding"/>
    <property type="evidence" value="ECO:0007669"/>
    <property type="project" value="UniProtKB-UniRule"/>
</dbReference>
<dbReference type="GO" id="GO:0050577">
    <property type="term" value="F:GDP-L-fucose synthase activity"/>
    <property type="evidence" value="ECO:0007669"/>
    <property type="project" value="UniProtKB-UniRule"/>
</dbReference>
<dbReference type="InterPro" id="IPR028614">
    <property type="entry name" value="GDP_fucose/colitose_synth"/>
</dbReference>
<evidence type="ECO:0000256" key="1">
    <source>
        <dbReference type="ARBA" id="ARBA00005959"/>
    </source>
</evidence>
<dbReference type="InterPro" id="IPR001509">
    <property type="entry name" value="Epimerase_deHydtase"/>
</dbReference>
<dbReference type="GO" id="GO:0016853">
    <property type="term" value="F:isomerase activity"/>
    <property type="evidence" value="ECO:0007669"/>
    <property type="project" value="UniProtKB-KW"/>
</dbReference>
<organism evidence="7 8">
    <name type="scientific">Rubripirellula obstinata</name>
    <dbReference type="NCBI Taxonomy" id="406547"/>
    <lineage>
        <taxon>Bacteria</taxon>
        <taxon>Pseudomonadati</taxon>
        <taxon>Planctomycetota</taxon>
        <taxon>Planctomycetia</taxon>
        <taxon>Pirellulales</taxon>
        <taxon>Pirellulaceae</taxon>
        <taxon>Rubripirellula</taxon>
    </lineage>
</organism>
<dbReference type="SUPFAM" id="SSF51735">
    <property type="entry name" value="NAD(P)-binding Rossmann-fold domains"/>
    <property type="match status" value="1"/>
</dbReference>
<feature type="binding site" evidence="5">
    <location>
        <begin position="115"/>
        <end position="118"/>
    </location>
    <ligand>
        <name>NADP(+)</name>
        <dbReference type="ChEBI" id="CHEBI:58349"/>
    </ligand>
</feature>
<dbReference type="HAMAP" id="MF_00956">
    <property type="entry name" value="GDP_fucose_synth"/>
    <property type="match status" value="1"/>
</dbReference>
<feature type="binding site" evidence="5">
    <location>
        <begin position="173"/>
        <end position="176"/>
    </location>
    <ligand>
        <name>NADP(+)</name>
        <dbReference type="ChEBI" id="CHEBI:58349"/>
    </ligand>
</feature>
<dbReference type="CDD" id="cd05239">
    <property type="entry name" value="GDP_FS_SDR_e"/>
    <property type="match status" value="1"/>
</dbReference>
<keyword evidence="8" id="KW-1185">Reference proteome</keyword>
<keyword evidence="4 5" id="KW-0413">Isomerase</keyword>
<evidence type="ECO:0000256" key="5">
    <source>
        <dbReference type="HAMAP-Rule" id="MF_00956"/>
    </source>
</evidence>
<dbReference type="Gene3D" id="3.90.25.10">
    <property type="entry name" value="UDP-galactose 4-epimerase, domain 1"/>
    <property type="match status" value="1"/>
</dbReference>
<feature type="site" description="Important for catalytic activity" evidence="5">
    <location>
        <position position="119"/>
    </location>
</feature>
<keyword evidence="2 5" id="KW-0521">NADP</keyword>
<keyword evidence="5" id="KW-0511">Multifunctional enzyme</keyword>
<feature type="active site" description="Proton donor/acceptor" evidence="5">
    <location>
        <position position="146"/>
    </location>
</feature>
<sequence length="325" mass="35928">MKLTTAKRIFVAGHRGMVGSAVCRLLDQRKLEQRKSDGVEVLTASRSELDLTDSASTLSYFQKHRPDVVIFAAAKVGGIVANKTYPVEFLSDNILMAISAIRAAHQTDVGRFLFLGSTCIYPRDCQQPIQEESLLTGPLEPTNEAYALAKISGLKLCQYYRSQYGSMFHSAMPTNLYGPGDNYHPEHSHVLPALIRRFHEAKLSGAPSVTIWGTGSPRREFLYVEDLADALLHLCELDDPPDWVNVGTGIDSTILEVSQMVAKTVGYEGKVETDPSRPDGTPVKCTDATRLHATGWKHQVSLAEGLQRTYQSFLNETQSEQLRSV</sequence>
<keyword evidence="3 5" id="KW-0560">Oxidoreductase</keyword>
<feature type="binding site" evidence="5">
    <location>
        <position position="279"/>
    </location>
    <ligand>
        <name>substrate</name>
    </ligand>
</feature>
<dbReference type="GO" id="GO:0042351">
    <property type="term" value="P:'de novo' GDP-L-fucose biosynthetic process"/>
    <property type="evidence" value="ECO:0007669"/>
    <property type="project" value="UniProtKB-UniRule"/>
</dbReference>
<protein>
    <recommendedName>
        <fullName evidence="5">GDP-L-fucose synthase</fullName>
        <ecNumber evidence="5">1.1.1.271</ecNumber>
    </recommendedName>
    <alternativeName>
        <fullName evidence="5">GDP-4-keto-6-deoxy-D-mannose-3,5-epimerase-4-reductase</fullName>
    </alternativeName>
</protein>
<feature type="site" description="Important for catalytic activity" evidence="5">
    <location>
        <position position="117"/>
    </location>
</feature>
<evidence type="ECO:0000256" key="2">
    <source>
        <dbReference type="ARBA" id="ARBA00022857"/>
    </source>
</evidence>
<comment type="function">
    <text evidence="5">Catalyzes the two-step NADP-dependent conversion of GDP-4-dehydro-6-deoxy-D-mannose to GDP-fucose, involving an epimerase and a reductase reaction.</text>
</comment>
<feature type="binding site" evidence="5">
    <location>
        <position position="150"/>
    </location>
    <ligand>
        <name>NADP(+)</name>
        <dbReference type="ChEBI" id="CHEBI:58349"/>
    </ligand>
</feature>
<feature type="binding site" evidence="5">
    <location>
        <position position="189"/>
    </location>
    <ligand>
        <name>NADP(+)</name>
        <dbReference type="ChEBI" id="CHEBI:58349"/>
    </ligand>
</feature>
<dbReference type="Gene3D" id="3.40.50.720">
    <property type="entry name" value="NAD(P)-binding Rossmann-like Domain"/>
    <property type="match status" value="1"/>
</dbReference>
<comment type="catalytic activity">
    <reaction evidence="5">
        <text>GDP-beta-L-fucose + NADP(+) = GDP-4-dehydro-alpha-D-rhamnose + NADPH + H(+)</text>
        <dbReference type="Rhea" id="RHEA:18885"/>
        <dbReference type="ChEBI" id="CHEBI:15378"/>
        <dbReference type="ChEBI" id="CHEBI:57273"/>
        <dbReference type="ChEBI" id="CHEBI:57783"/>
        <dbReference type="ChEBI" id="CHEBI:57964"/>
        <dbReference type="ChEBI" id="CHEBI:58349"/>
        <dbReference type="EC" id="1.1.1.271"/>
    </reaction>
</comment>
<accession>A0A5B1CDT3</accession>
<dbReference type="Proteomes" id="UP000322699">
    <property type="component" value="Unassembled WGS sequence"/>
</dbReference>
<dbReference type="EC" id="1.1.1.271" evidence="5"/>
<feature type="binding site" evidence="5">
    <location>
        <begin position="13"/>
        <end position="19"/>
    </location>
    <ligand>
        <name>NADP(+)</name>
        <dbReference type="ChEBI" id="CHEBI:58349"/>
    </ligand>
</feature>
<gene>
    <name evidence="5 7" type="primary">fcl</name>
    <name evidence="7" type="ORF">LF1_01110</name>
</gene>
<evidence type="ECO:0000259" key="6">
    <source>
        <dbReference type="Pfam" id="PF01370"/>
    </source>
</evidence>
<evidence type="ECO:0000256" key="3">
    <source>
        <dbReference type="ARBA" id="ARBA00023002"/>
    </source>
</evidence>
<comment type="similarity">
    <text evidence="1 5">Belongs to the NAD(P)-dependent epimerase/dehydratase family. Fucose synthase subfamily.</text>
</comment>
<reference evidence="7 8" key="1">
    <citation type="submission" date="2019-08" db="EMBL/GenBank/DDBJ databases">
        <title>Deep-cultivation of Planctomycetes and their phenomic and genomic characterization uncovers novel biology.</title>
        <authorList>
            <person name="Wiegand S."/>
            <person name="Jogler M."/>
            <person name="Boedeker C."/>
            <person name="Pinto D."/>
            <person name="Vollmers J."/>
            <person name="Rivas-Marin E."/>
            <person name="Kohn T."/>
            <person name="Peeters S.H."/>
            <person name="Heuer A."/>
            <person name="Rast P."/>
            <person name="Oberbeckmann S."/>
            <person name="Bunk B."/>
            <person name="Jeske O."/>
            <person name="Meyerdierks A."/>
            <person name="Storesund J.E."/>
            <person name="Kallscheuer N."/>
            <person name="Luecker S."/>
            <person name="Lage O.M."/>
            <person name="Pohl T."/>
            <person name="Merkel B.J."/>
            <person name="Hornburger P."/>
            <person name="Mueller R.-W."/>
            <person name="Bruemmer F."/>
            <person name="Labrenz M."/>
            <person name="Spormann A.M."/>
            <person name="Op Den Camp H."/>
            <person name="Overmann J."/>
            <person name="Amann R."/>
            <person name="Jetten M.S.M."/>
            <person name="Mascher T."/>
            <person name="Medema M.H."/>
            <person name="Devos D.P."/>
            <person name="Kaster A.-K."/>
            <person name="Ovreas L."/>
            <person name="Rohde M."/>
            <person name="Galperin M.Y."/>
            <person name="Jogler C."/>
        </authorList>
    </citation>
    <scope>NUCLEOTIDE SEQUENCE [LARGE SCALE GENOMIC DNA]</scope>
    <source>
        <strain evidence="7 8">LF1</strain>
    </source>
</reference>
<evidence type="ECO:0000256" key="4">
    <source>
        <dbReference type="ARBA" id="ARBA00023235"/>
    </source>
</evidence>
<comment type="pathway">
    <text evidence="5">Nucleotide-sugar biosynthesis; GDP-L-fucose biosynthesis via de novo pathway; GDP-L-fucose from GDP-alpha-D-mannose: step 2/2.</text>
</comment>
<proteinExistence type="inferred from homology"/>
<evidence type="ECO:0000313" key="7">
    <source>
        <dbReference type="EMBL" id="KAA1257623.1"/>
    </source>
</evidence>
<name>A0A5B1CDT3_9BACT</name>
<dbReference type="EMBL" id="VRLW01000001">
    <property type="protein sequence ID" value="KAA1257623.1"/>
    <property type="molecule type" value="Genomic_DNA"/>
</dbReference>
<dbReference type="RefSeq" id="WP_068263541.1">
    <property type="nucleotide sequence ID" value="NZ_LWSK01000048.1"/>
</dbReference>
<feature type="binding site" evidence="5">
    <location>
        <position position="212"/>
    </location>
    <ligand>
        <name>substrate</name>
    </ligand>
</feature>
<comment type="caution">
    <text evidence="7">The sequence shown here is derived from an EMBL/GenBank/DDBJ whole genome shotgun (WGS) entry which is preliminary data.</text>
</comment>
<dbReference type="Pfam" id="PF01370">
    <property type="entry name" value="Epimerase"/>
    <property type="match status" value="1"/>
</dbReference>
<dbReference type="AlphaFoldDB" id="A0A5B1CDT3"/>
<feature type="domain" description="NAD-dependent epimerase/dehydratase" evidence="6">
    <location>
        <begin position="9"/>
        <end position="247"/>
    </location>
</feature>
<dbReference type="InterPro" id="IPR036291">
    <property type="entry name" value="NAD(P)-bd_dom_sf"/>
</dbReference>
<evidence type="ECO:0000313" key="8">
    <source>
        <dbReference type="Proteomes" id="UP000322699"/>
    </source>
</evidence>
<feature type="binding site" evidence="5">
    <location>
        <position position="219"/>
    </location>
    <ligand>
        <name>substrate</name>
    </ligand>
</feature>